<comment type="caution">
    <text evidence="2">The sequence shown here is derived from an EMBL/GenBank/DDBJ whole genome shotgun (WGS) entry which is preliminary data.</text>
</comment>
<feature type="transmembrane region" description="Helical" evidence="1">
    <location>
        <begin position="154"/>
        <end position="175"/>
    </location>
</feature>
<dbReference type="OrthoDB" id="2085807at2"/>
<keyword evidence="3" id="KW-1185">Reference proteome</keyword>
<feature type="transmembrane region" description="Helical" evidence="1">
    <location>
        <begin position="112"/>
        <end position="133"/>
    </location>
</feature>
<feature type="transmembrane region" description="Helical" evidence="1">
    <location>
        <begin position="458"/>
        <end position="480"/>
    </location>
</feature>
<protein>
    <recommendedName>
        <fullName evidence="4">Oligosaccharide repeat unit polymerase</fullName>
    </recommendedName>
</protein>
<keyword evidence="1" id="KW-0472">Membrane</keyword>
<keyword evidence="1" id="KW-1133">Transmembrane helix</keyword>
<feature type="transmembrane region" description="Helical" evidence="1">
    <location>
        <begin position="12"/>
        <end position="31"/>
    </location>
</feature>
<name>A0A1Z5HWW2_9FIRM</name>
<feature type="transmembrane region" description="Helical" evidence="1">
    <location>
        <begin position="199"/>
        <end position="221"/>
    </location>
</feature>
<feature type="transmembrane region" description="Helical" evidence="1">
    <location>
        <begin position="251"/>
        <end position="266"/>
    </location>
</feature>
<proteinExistence type="predicted"/>
<dbReference type="RefSeq" id="WP_088555052.1">
    <property type="nucleotide sequence ID" value="NZ_BDGJ01000197.1"/>
</dbReference>
<feature type="transmembrane region" description="Helical" evidence="1">
    <location>
        <begin position="278"/>
        <end position="298"/>
    </location>
</feature>
<feature type="transmembrane region" description="Helical" evidence="1">
    <location>
        <begin position="228"/>
        <end position="245"/>
    </location>
</feature>
<feature type="transmembrane region" description="Helical" evidence="1">
    <location>
        <begin position="43"/>
        <end position="62"/>
    </location>
</feature>
<feature type="transmembrane region" description="Helical" evidence="1">
    <location>
        <begin position="403"/>
        <end position="423"/>
    </location>
</feature>
<feature type="transmembrane region" description="Helical" evidence="1">
    <location>
        <begin position="74"/>
        <end position="92"/>
    </location>
</feature>
<feature type="transmembrane region" description="Helical" evidence="1">
    <location>
        <begin position="435"/>
        <end position="452"/>
    </location>
</feature>
<evidence type="ECO:0008006" key="4">
    <source>
        <dbReference type="Google" id="ProtNLM"/>
    </source>
</evidence>
<sequence length="489" mass="54495">MIEQEIARKLPMAHVLAFLVAVVLGLGVALLSVQFVEAFMTRGVTYLLITFLSLLVFIPITQRLARHSLDLAEPGIWFALFYFAHFGMRAVYDVKFGSPFLGFGPGAKDLGPVNTALAVSILGLLFFWAGYHHRVGRALARSLPGLPRRWNNRLVLPVALSCAIFGWGLRLVLIFQQTGNIGAWLVANKDVLMRKASGITYLNILSGLATVALFVLFVGAMNSHKRRYWLLFSLLLMPELAFRFISGSRSQLVFLLLSLLIAYYMTSERTHKVSVRLMLPGILLGMFFIVLFPILSTIRFQGIDGIGWAFSAPALRNPTTLLRAVGHRLHGLDSLALIVDRVPDQVPHTLGSELGLLAVAWIPRKLWPEKPVISIGEIFREKLVPPGLYGEGTSVSVTLPGEFYWDLGLVGVIIGMMIVGVLWRFLYEYLVQPRGNLSNALFVAVLFPSFVSPVEQTLVSFFTAHLFKFLMLLPVVFILARTKRVVMEE</sequence>
<reference evidence="3" key="1">
    <citation type="journal article" date="2017" name="Appl. Environ. Microbiol.">
        <title>Genomic Analysis of Calderihabitans maritimus KKC1, a Thermophilic, Hydrogenogenic, Carboxydotrophic Bacterium Isolated from Marine Sediment.</title>
        <authorList>
            <person name="Omae K."/>
            <person name="Yoneda Y."/>
            <person name="Fukuyama Y."/>
            <person name="Yoshida T."/>
            <person name="Sako Y."/>
        </authorList>
    </citation>
    <scope>NUCLEOTIDE SEQUENCE [LARGE SCALE GENOMIC DNA]</scope>
    <source>
        <strain evidence="3">KKC1</strain>
    </source>
</reference>
<organism evidence="2 3">
    <name type="scientific">Calderihabitans maritimus</name>
    <dbReference type="NCBI Taxonomy" id="1246530"/>
    <lineage>
        <taxon>Bacteria</taxon>
        <taxon>Bacillati</taxon>
        <taxon>Bacillota</taxon>
        <taxon>Clostridia</taxon>
        <taxon>Neomoorellales</taxon>
        <taxon>Calderihabitantaceae</taxon>
        <taxon>Calderihabitans</taxon>
    </lineage>
</organism>
<evidence type="ECO:0000313" key="3">
    <source>
        <dbReference type="Proteomes" id="UP000197032"/>
    </source>
</evidence>
<dbReference type="EMBL" id="BDGJ01000197">
    <property type="protein sequence ID" value="GAW94023.1"/>
    <property type="molecule type" value="Genomic_DNA"/>
</dbReference>
<dbReference type="Proteomes" id="UP000197032">
    <property type="component" value="Unassembled WGS sequence"/>
</dbReference>
<dbReference type="AlphaFoldDB" id="A0A1Z5HWW2"/>
<keyword evidence="1" id="KW-0812">Transmembrane</keyword>
<gene>
    <name evidence="2" type="ORF">KKC1_31420</name>
</gene>
<evidence type="ECO:0000256" key="1">
    <source>
        <dbReference type="SAM" id="Phobius"/>
    </source>
</evidence>
<accession>A0A1Z5HWW2</accession>
<evidence type="ECO:0000313" key="2">
    <source>
        <dbReference type="EMBL" id="GAW94023.1"/>
    </source>
</evidence>